<feature type="transmembrane region" description="Helical" evidence="11">
    <location>
        <begin position="193"/>
        <end position="215"/>
    </location>
</feature>
<reference evidence="13" key="2">
    <citation type="journal article" date="2019" name="BMC Genomics">
        <title>De novo transcriptome assembly of the cubomedusa Tripedalia cystophora, including the analysis of a set of genes involved in peptidergic neurotransmission.</title>
        <authorList>
            <person name="Nielsen S.K."/>
            <person name="Koch T.L."/>
            <person name="Hauser F."/>
            <person name="Garm A."/>
            <person name="Grimmelikhuijzen C.J."/>
        </authorList>
    </citation>
    <scope>NUCLEOTIDE SEQUENCE</scope>
</reference>
<keyword evidence="8" id="KW-0325">Glycoprotein</keyword>
<dbReference type="PROSITE" id="PS00237">
    <property type="entry name" value="G_PROTEIN_RECEP_F1_1"/>
    <property type="match status" value="1"/>
</dbReference>
<dbReference type="PANTHER" id="PTHR24246:SF27">
    <property type="entry name" value="ADENOSINE RECEPTOR, ISOFORM A"/>
    <property type="match status" value="1"/>
</dbReference>
<dbReference type="CDD" id="cd00637">
    <property type="entry name" value="7tm_classA_rhodopsin-like"/>
    <property type="match status" value="1"/>
</dbReference>
<keyword evidence="9 10" id="KW-0807">Transducer</keyword>
<keyword evidence="7 10" id="KW-0675">Receptor</keyword>
<keyword evidence="3 10" id="KW-0812">Transmembrane</keyword>
<feature type="transmembrane region" description="Helical" evidence="11">
    <location>
        <begin position="85"/>
        <end position="111"/>
    </location>
</feature>
<evidence type="ECO:0000256" key="6">
    <source>
        <dbReference type="ARBA" id="ARBA00023136"/>
    </source>
</evidence>
<feature type="transmembrane region" description="Helical" evidence="11">
    <location>
        <begin position="50"/>
        <end position="73"/>
    </location>
</feature>
<proteinExistence type="evidence at transcript level"/>
<dbReference type="PRINTS" id="PR00237">
    <property type="entry name" value="GPCRRHODOPSN"/>
</dbReference>
<reference evidence="13" key="1">
    <citation type="submission" date="2018-09" db="EMBL/GenBank/DDBJ databases">
        <authorList>
            <person name="Nielsen S.K.D."/>
            <person name="Koch T.L."/>
            <person name="Hauser F."/>
            <person name="Garm A."/>
            <person name="Grimmelikhuijzen C.J.P."/>
        </authorList>
    </citation>
    <scope>NUCLEOTIDE SEQUENCE</scope>
</reference>
<evidence type="ECO:0000256" key="8">
    <source>
        <dbReference type="ARBA" id="ARBA00023180"/>
    </source>
</evidence>
<evidence type="ECO:0000256" key="4">
    <source>
        <dbReference type="ARBA" id="ARBA00022989"/>
    </source>
</evidence>
<evidence type="ECO:0000256" key="11">
    <source>
        <dbReference type="SAM" id="Phobius"/>
    </source>
</evidence>
<evidence type="ECO:0000313" key="13">
    <source>
        <dbReference type="EMBL" id="QBL02596.1"/>
    </source>
</evidence>
<dbReference type="Gene3D" id="1.20.1070.10">
    <property type="entry name" value="Rhodopsin 7-helix transmembrane proteins"/>
    <property type="match status" value="1"/>
</dbReference>
<dbReference type="GO" id="GO:0005886">
    <property type="term" value="C:plasma membrane"/>
    <property type="evidence" value="ECO:0007669"/>
    <property type="project" value="UniProtKB-SubCell"/>
</dbReference>
<keyword evidence="4 11" id="KW-1133">Transmembrane helix</keyword>
<comment type="similarity">
    <text evidence="10">Belongs to the G-protein coupled receptor 1 family.</text>
</comment>
<evidence type="ECO:0000256" key="10">
    <source>
        <dbReference type="RuleBase" id="RU000688"/>
    </source>
</evidence>
<dbReference type="EMBL" id="MH835310">
    <property type="protein sequence ID" value="QBL02596.1"/>
    <property type="molecule type" value="mRNA"/>
</dbReference>
<feature type="domain" description="G-protein coupled receptors family 1 profile" evidence="12">
    <location>
        <begin position="64"/>
        <end position="315"/>
    </location>
</feature>
<evidence type="ECO:0000256" key="5">
    <source>
        <dbReference type="ARBA" id="ARBA00023040"/>
    </source>
</evidence>
<keyword evidence="5 10" id="KW-0297">G-protein coupled receptor</keyword>
<organism evidence="13">
    <name type="scientific">Tripedalia cystophora</name>
    <name type="common">Mangrove box jellyfish</name>
    <dbReference type="NCBI Taxonomy" id="6141"/>
    <lineage>
        <taxon>Eukaryota</taxon>
        <taxon>Metazoa</taxon>
        <taxon>Cnidaria</taxon>
        <taxon>Cubozoa</taxon>
        <taxon>Carybdeida</taxon>
        <taxon>Tripedaliidae</taxon>
        <taxon>Tripedalia</taxon>
    </lineage>
</organism>
<keyword evidence="6 11" id="KW-0472">Membrane</keyword>
<evidence type="ECO:0000256" key="2">
    <source>
        <dbReference type="ARBA" id="ARBA00022475"/>
    </source>
</evidence>
<dbReference type="InterPro" id="IPR000276">
    <property type="entry name" value="GPCR_Rhodpsn"/>
</dbReference>
<evidence type="ECO:0000256" key="7">
    <source>
        <dbReference type="ARBA" id="ARBA00023170"/>
    </source>
</evidence>
<dbReference type="PANTHER" id="PTHR24246">
    <property type="entry name" value="OLFACTORY RECEPTOR AND ADENOSINE RECEPTOR"/>
    <property type="match status" value="1"/>
</dbReference>
<feature type="transmembrane region" description="Helical" evidence="11">
    <location>
        <begin position="166"/>
        <end position="187"/>
    </location>
</feature>
<dbReference type="Pfam" id="PF00001">
    <property type="entry name" value="7tm_1"/>
    <property type="match status" value="2"/>
</dbReference>
<dbReference type="GO" id="GO:0004930">
    <property type="term" value="F:G protein-coupled receptor activity"/>
    <property type="evidence" value="ECO:0007669"/>
    <property type="project" value="UniProtKB-KW"/>
</dbReference>
<evidence type="ECO:0000259" key="12">
    <source>
        <dbReference type="PROSITE" id="PS50262"/>
    </source>
</evidence>
<dbReference type="PROSITE" id="PS51257">
    <property type="entry name" value="PROKAR_LIPOPROTEIN"/>
    <property type="match status" value="1"/>
</dbReference>
<dbReference type="InterPro" id="IPR017452">
    <property type="entry name" value="GPCR_Rhodpsn_7TM"/>
</dbReference>
<sequence length="350" mass="40639">MILGFFKERRTTAVIRKFKETQIITVVMTASCQSVFPGRHNLSPATRATLTAVNVIVACSNIISNMFLVFALRRTKQLKKVACQFILYLCISDLCVGFLLQPLVSVLLTFFVSETDKECSIELTGQALSFIFPQISGVMIMIISLDRFLHMRFLNRYSTIMTHRRAMLLVILNISLSAIITTCSVILSVYYRFFWFNVVLVSVDTLVVLLIYLFYTFTFQSVHRHTEMLRKRTQNNSIKMESQKKIHYLDLTLAKTMVFILTSLTICYTPYFIVGLVWSYWKYYARVETSAFLDGLLWWCFILVYLNSTLNAVIFSFRNKSVRHVLYYFIQRRECISDQGDGRPSSTTEM</sequence>
<comment type="subcellular location">
    <subcellularLocation>
        <location evidence="1">Cell membrane</location>
        <topology evidence="1">Multi-pass membrane protein</topology>
    </subcellularLocation>
</comment>
<feature type="transmembrane region" description="Helical" evidence="11">
    <location>
        <begin position="258"/>
        <end position="281"/>
    </location>
</feature>
<keyword evidence="2" id="KW-1003">Cell membrane</keyword>
<protein>
    <submittedName>
        <fullName evidence="13">Biogenic amine-like GPCR</fullName>
    </submittedName>
</protein>
<accession>A0A481ZNA6</accession>
<feature type="transmembrane region" description="Helical" evidence="11">
    <location>
        <begin position="123"/>
        <end position="145"/>
    </location>
</feature>
<name>A0A481ZNA6_TRICY</name>
<evidence type="ECO:0000256" key="9">
    <source>
        <dbReference type="ARBA" id="ARBA00023224"/>
    </source>
</evidence>
<evidence type="ECO:0000256" key="1">
    <source>
        <dbReference type="ARBA" id="ARBA00004651"/>
    </source>
</evidence>
<dbReference type="SUPFAM" id="SSF81321">
    <property type="entry name" value="Family A G protein-coupled receptor-like"/>
    <property type="match status" value="1"/>
</dbReference>
<dbReference type="PROSITE" id="PS50262">
    <property type="entry name" value="G_PROTEIN_RECEP_F1_2"/>
    <property type="match status" value="1"/>
</dbReference>
<feature type="transmembrane region" description="Helical" evidence="11">
    <location>
        <begin position="296"/>
        <end position="317"/>
    </location>
</feature>
<dbReference type="AlphaFoldDB" id="A0A481ZNA6"/>
<evidence type="ECO:0000256" key="3">
    <source>
        <dbReference type="ARBA" id="ARBA00022692"/>
    </source>
</evidence>